<gene>
    <name evidence="1" type="ORF">BDK92_5948</name>
</gene>
<reference evidence="1 2" key="1">
    <citation type="submission" date="2018-10" db="EMBL/GenBank/DDBJ databases">
        <title>Sequencing the genomes of 1000 actinobacteria strains.</title>
        <authorList>
            <person name="Klenk H.-P."/>
        </authorList>
    </citation>
    <scope>NUCLEOTIDE SEQUENCE [LARGE SCALE GENOMIC DNA]</scope>
    <source>
        <strain evidence="1 2">DSM 45175</strain>
    </source>
</reference>
<dbReference type="AlphaFoldDB" id="A0A495JSP3"/>
<evidence type="ECO:0000313" key="1">
    <source>
        <dbReference type="EMBL" id="RKR91548.1"/>
    </source>
</evidence>
<comment type="caution">
    <text evidence="1">The sequence shown here is derived from an EMBL/GenBank/DDBJ whole genome shotgun (WGS) entry which is preliminary data.</text>
</comment>
<name>A0A495JSP3_9ACTN</name>
<dbReference type="EMBL" id="RBKT01000001">
    <property type="protein sequence ID" value="RKR91548.1"/>
    <property type="molecule type" value="Genomic_DNA"/>
</dbReference>
<protein>
    <submittedName>
        <fullName evidence="1">Uncharacterized protein</fullName>
    </submittedName>
</protein>
<proteinExistence type="predicted"/>
<dbReference type="Proteomes" id="UP000277671">
    <property type="component" value="Unassembled WGS sequence"/>
</dbReference>
<evidence type="ECO:0000313" key="2">
    <source>
        <dbReference type="Proteomes" id="UP000277671"/>
    </source>
</evidence>
<accession>A0A495JSP3</accession>
<keyword evidence="2" id="KW-1185">Reference proteome</keyword>
<organism evidence="1 2">
    <name type="scientific">Micromonospora pisi</name>
    <dbReference type="NCBI Taxonomy" id="589240"/>
    <lineage>
        <taxon>Bacteria</taxon>
        <taxon>Bacillati</taxon>
        <taxon>Actinomycetota</taxon>
        <taxon>Actinomycetes</taxon>
        <taxon>Micromonosporales</taxon>
        <taxon>Micromonosporaceae</taxon>
        <taxon>Micromonospora</taxon>
    </lineage>
</organism>
<sequence>MEAGWRPAPGAYRAPRGLPRVEPGRVVGLGASCDLQGAYPEDASTRSFLVSEFAILEDGRRVLLHAERGFSVTARSTGVPGGVVPLVETRESITQQVLSAVLPNDEECAMEQEHDWSWLAELARARGLDVTEDDLRGLPYEVVFADRMTRWLSPT</sequence>